<evidence type="ECO:0000313" key="2">
    <source>
        <dbReference type="Proteomes" id="UP000221751"/>
    </source>
</evidence>
<evidence type="ECO:0000313" key="1">
    <source>
        <dbReference type="EMBL" id="AON97434.1"/>
    </source>
</evidence>
<dbReference type="EMBL" id="KX557288">
    <property type="protein sequence ID" value="AON97434.1"/>
    <property type="molecule type" value="Genomic_DNA"/>
</dbReference>
<accession>A0A1C9EI23</accession>
<dbReference type="GeneID" id="80018711"/>
<organism evidence="1 2">
    <name type="scientific">Rhodococcus phage ChewyVIII</name>
    <dbReference type="NCBI Taxonomy" id="1887657"/>
    <lineage>
        <taxon>Viruses</taxon>
        <taxon>Duplodnaviria</taxon>
        <taxon>Heunggongvirae</taxon>
        <taxon>Uroviricota</taxon>
        <taxon>Caudoviricetes</taxon>
        <taxon>Chewyvirus</taxon>
        <taxon>Chewyvirus chewyVIII</taxon>
    </lineage>
</organism>
<keyword evidence="2" id="KW-1185">Reference proteome</keyword>
<dbReference type="KEGG" id="vg:80018711"/>
<reference evidence="2" key="1">
    <citation type="submission" date="2016-07" db="EMBL/GenBank/DDBJ databases">
        <authorList>
            <person name="Florea S."/>
            <person name="Webb J.S."/>
            <person name="Jaromczyk J."/>
            <person name="Schardl C.L."/>
        </authorList>
    </citation>
    <scope>NUCLEOTIDE SEQUENCE [LARGE SCALE GENOMIC DNA]</scope>
</reference>
<dbReference type="RefSeq" id="YP_010754128.1">
    <property type="nucleotide sequence ID" value="NC_073456.1"/>
</dbReference>
<name>A0A1C9EI23_9CAUD</name>
<gene>
    <name evidence="1" type="primary">11</name>
    <name evidence="1" type="ORF">SEA_CHEWYVIII_11</name>
</gene>
<dbReference type="Proteomes" id="UP000221751">
    <property type="component" value="Segment"/>
</dbReference>
<protein>
    <submittedName>
        <fullName evidence="1">Uncharacterized protein</fullName>
    </submittedName>
</protein>
<proteinExistence type="predicted"/>
<sequence>MFMTIRDNAGTDVIMNFYEIEVIYEHITQKQAIRRADNSLQEVTERDPARCKVRMKSGKEFVIPQPAAEVLRRVNIEMSAQS</sequence>